<accession>A0A6P8Z395</accession>
<keyword evidence="1" id="KW-1133">Transmembrane helix</keyword>
<evidence type="ECO:0000313" key="2">
    <source>
        <dbReference type="Proteomes" id="UP000515158"/>
    </source>
</evidence>
<dbReference type="OrthoDB" id="8196336at2759"/>
<feature type="transmembrane region" description="Helical" evidence="1">
    <location>
        <begin position="160"/>
        <end position="180"/>
    </location>
</feature>
<name>A0A6P8Z395_THRPL</name>
<evidence type="ECO:0000313" key="3">
    <source>
        <dbReference type="RefSeq" id="XP_034244176.1"/>
    </source>
</evidence>
<organism evidence="3">
    <name type="scientific">Thrips palmi</name>
    <name type="common">Melon thrips</name>
    <dbReference type="NCBI Taxonomy" id="161013"/>
    <lineage>
        <taxon>Eukaryota</taxon>
        <taxon>Metazoa</taxon>
        <taxon>Ecdysozoa</taxon>
        <taxon>Arthropoda</taxon>
        <taxon>Hexapoda</taxon>
        <taxon>Insecta</taxon>
        <taxon>Pterygota</taxon>
        <taxon>Neoptera</taxon>
        <taxon>Paraneoptera</taxon>
        <taxon>Thysanoptera</taxon>
        <taxon>Terebrantia</taxon>
        <taxon>Thripoidea</taxon>
        <taxon>Thripidae</taxon>
        <taxon>Thrips</taxon>
    </lineage>
</organism>
<keyword evidence="1" id="KW-0472">Membrane</keyword>
<keyword evidence="1" id="KW-0812">Transmembrane</keyword>
<reference evidence="3" key="1">
    <citation type="submission" date="2025-08" db="UniProtKB">
        <authorList>
            <consortium name="RefSeq"/>
        </authorList>
    </citation>
    <scope>IDENTIFICATION</scope>
    <source>
        <tissue evidence="3">Total insect</tissue>
    </source>
</reference>
<dbReference type="KEGG" id="tpal:117646918"/>
<dbReference type="GeneID" id="117646918"/>
<proteinExistence type="predicted"/>
<dbReference type="Proteomes" id="UP000515158">
    <property type="component" value="Unplaced"/>
</dbReference>
<dbReference type="RefSeq" id="XP_034244176.1">
    <property type="nucleotide sequence ID" value="XM_034388285.1"/>
</dbReference>
<dbReference type="InParanoid" id="A0A6P8Z395"/>
<feature type="transmembrane region" description="Helical" evidence="1">
    <location>
        <begin position="107"/>
        <end position="128"/>
    </location>
</feature>
<evidence type="ECO:0000256" key="1">
    <source>
        <dbReference type="SAM" id="Phobius"/>
    </source>
</evidence>
<feature type="transmembrane region" description="Helical" evidence="1">
    <location>
        <begin position="54"/>
        <end position="71"/>
    </location>
</feature>
<sequence>MTAQTVFRVRGGHLRKLVLDTASIVADIESGCCEESQACLARARRADSIMRTQNMVLGGFLLLSILLKVIFTGRSFDTVWPKPPGEWGELSVGLLQLGSAMFGTSTYYIMCALVGCLGIWIAGMYRALAVQFKAARSKDEIMGLVKLHQRLQKHARATEVLFADVLMHLFLCCFVCPLTSTIDVLLGEITAMTFSSAPLIVSVFLPFSHISQELIDSSTAIGSAAFWAAFESDQRQTQEDLFVRRALLLTIVSSRRPAQLSCRGLGPLSLGAAANALRTWYSLVNMVIGSGRNIKVH</sequence>
<dbReference type="AlphaFoldDB" id="A0A6P8Z395"/>
<protein>
    <submittedName>
        <fullName evidence="3">Uncharacterized protein LOC117646918</fullName>
    </submittedName>
</protein>
<keyword evidence="2" id="KW-1185">Reference proteome</keyword>
<gene>
    <name evidence="3" type="primary">LOC117646918</name>
</gene>